<dbReference type="SUPFAM" id="SSF52058">
    <property type="entry name" value="L domain-like"/>
    <property type="match status" value="1"/>
</dbReference>
<organism evidence="12 13">
    <name type="scientific">Lithocarpus litseifolius</name>
    <dbReference type="NCBI Taxonomy" id="425828"/>
    <lineage>
        <taxon>Eukaryota</taxon>
        <taxon>Viridiplantae</taxon>
        <taxon>Streptophyta</taxon>
        <taxon>Embryophyta</taxon>
        <taxon>Tracheophyta</taxon>
        <taxon>Spermatophyta</taxon>
        <taxon>Magnoliopsida</taxon>
        <taxon>eudicotyledons</taxon>
        <taxon>Gunneridae</taxon>
        <taxon>Pentapetalae</taxon>
        <taxon>rosids</taxon>
        <taxon>fabids</taxon>
        <taxon>Fagales</taxon>
        <taxon>Fagaceae</taxon>
        <taxon>Lithocarpus</taxon>
    </lineage>
</organism>
<evidence type="ECO:0000259" key="11">
    <source>
        <dbReference type="Pfam" id="PF08263"/>
    </source>
</evidence>
<proteinExistence type="inferred from homology"/>
<keyword evidence="5 10" id="KW-0732">Signal</keyword>
<gene>
    <name evidence="12" type="ORF">SO802_022870</name>
</gene>
<evidence type="ECO:0000256" key="5">
    <source>
        <dbReference type="ARBA" id="ARBA00022729"/>
    </source>
</evidence>
<dbReference type="PANTHER" id="PTHR48010:SF55">
    <property type="entry name" value="OS01G0607900 PROTEIN"/>
    <property type="match status" value="1"/>
</dbReference>
<keyword evidence="7 9" id="KW-0472">Membrane</keyword>
<evidence type="ECO:0000313" key="13">
    <source>
        <dbReference type="Proteomes" id="UP001459277"/>
    </source>
</evidence>
<feature type="signal peptide" evidence="10">
    <location>
        <begin position="1"/>
        <end position="27"/>
    </location>
</feature>
<evidence type="ECO:0000256" key="10">
    <source>
        <dbReference type="SAM" id="SignalP"/>
    </source>
</evidence>
<dbReference type="InterPro" id="IPR013210">
    <property type="entry name" value="LRR_N_plant-typ"/>
</dbReference>
<reference evidence="12 13" key="1">
    <citation type="submission" date="2024-01" db="EMBL/GenBank/DDBJ databases">
        <title>A telomere-to-telomere, gap-free genome of sweet tea (Lithocarpus litseifolius).</title>
        <authorList>
            <person name="Zhou J."/>
        </authorList>
    </citation>
    <scope>NUCLEOTIDE SEQUENCE [LARGE SCALE GENOMIC DNA]</scope>
    <source>
        <strain evidence="12">Zhou-2022a</strain>
        <tissue evidence="12">Leaf</tissue>
    </source>
</reference>
<dbReference type="CDD" id="cd12087">
    <property type="entry name" value="TM_EGFR-like"/>
    <property type="match status" value="1"/>
</dbReference>
<dbReference type="InterPro" id="IPR001611">
    <property type="entry name" value="Leu-rich_rpt"/>
</dbReference>
<dbReference type="InterPro" id="IPR050994">
    <property type="entry name" value="At_inactive_RLKs"/>
</dbReference>
<evidence type="ECO:0000313" key="12">
    <source>
        <dbReference type="EMBL" id="KAK9993167.1"/>
    </source>
</evidence>
<keyword evidence="4" id="KW-0433">Leucine-rich repeat</keyword>
<dbReference type="Pfam" id="PF00560">
    <property type="entry name" value="LRR_1"/>
    <property type="match status" value="3"/>
</dbReference>
<keyword evidence="9" id="KW-1133">Transmembrane helix</keyword>
<dbReference type="Proteomes" id="UP001459277">
    <property type="component" value="Unassembled WGS sequence"/>
</dbReference>
<accession>A0AAW2C707</accession>
<keyword evidence="13" id="KW-1185">Reference proteome</keyword>
<evidence type="ECO:0000256" key="7">
    <source>
        <dbReference type="ARBA" id="ARBA00023136"/>
    </source>
</evidence>
<keyword evidence="3" id="KW-0964">Secreted</keyword>
<evidence type="ECO:0000256" key="6">
    <source>
        <dbReference type="ARBA" id="ARBA00022737"/>
    </source>
</evidence>
<comment type="similarity">
    <text evidence="8">Belongs to the polygalacturonase-inhibiting protein family.</text>
</comment>
<dbReference type="FunFam" id="3.80.10.10:FF:000400">
    <property type="entry name" value="Nuclear pore complex protein NUP107"/>
    <property type="match status" value="1"/>
</dbReference>
<dbReference type="Pfam" id="PF08263">
    <property type="entry name" value="LRRNT_2"/>
    <property type="match status" value="1"/>
</dbReference>
<dbReference type="PANTHER" id="PTHR48010">
    <property type="entry name" value="OS05G0588300 PROTEIN"/>
    <property type="match status" value="1"/>
</dbReference>
<keyword evidence="3" id="KW-0134">Cell wall</keyword>
<feature type="chain" id="PRO_5043677098" description="Leucine-rich repeat-containing N-terminal plant-type domain-containing protein" evidence="10">
    <location>
        <begin position="28"/>
        <end position="293"/>
    </location>
</feature>
<feature type="transmembrane region" description="Helical" evidence="9">
    <location>
        <begin position="228"/>
        <end position="252"/>
    </location>
</feature>
<dbReference type="Gene3D" id="3.80.10.10">
    <property type="entry name" value="Ribonuclease Inhibitor"/>
    <property type="match status" value="1"/>
</dbReference>
<feature type="domain" description="Leucine-rich repeat-containing N-terminal plant-type" evidence="11">
    <location>
        <begin position="29"/>
        <end position="72"/>
    </location>
</feature>
<evidence type="ECO:0000256" key="9">
    <source>
        <dbReference type="SAM" id="Phobius"/>
    </source>
</evidence>
<sequence length="293" mass="31605">MVLSGRPLTVLVVVSLWLLLSCGLSYGVQTDINCLKGIKAELEDPYGYLNTSWNFNNNTEGFICKFTGIECWHPDENKVLNIRLSDMGLKGQFPAAIKNCTSLTGLDLSSNKLFGNIPKDISQIIQFVTTLDLSSNNFSEEIPVSLANCTYLNVLKLDHNRLTGHIPLELGLLARLKQFSVANNLLTGPVPYFGNASITADSYANNLGLCGALLDPCPSASKKSHTTIIAAAAVGGVTVAAIGVGIGMFFFLRRVSVKKKEEDPEGNKWAKSLKGVKGIKASEFSAPLLVHTL</sequence>
<evidence type="ECO:0000256" key="8">
    <source>
        <dbReference type="ARBA" id="ARBA00038043"/>
    </source>
</evidence>
<protein>
    <recommendedName>
        <fullName evidence="11">Leucine-rich repeat-containing N-terminal plant-type domain-containing protein</fullName>
    </recommendedName>
</protein>
<name>A0AAW2C707_9ROSI</name>
<keyword evidence="9" id="KW-0812">Transmembrane</keyword>
<comment type="caution">
    <text evidence="12">The sequence shown here is derived from an EMBL/GenBank/DDBJ whole genome shotgun (WGS) entry which is preliminary data.</text>
</comment>
<comment type="subcellular location">
    <subcellularLocation>
        <location evidence="2">Membrane</location>
    </subcellularLocation>
    <subcellularLocation>
        <location evidence="1">Secreted</location>
        <location evidence="1">Cell wall</location>
    </subcellularLocation>
</comment>
<dbReference type="EMBL" id="JAZDWU010000008">
    <property type="protein sequence ID" value="KAK9993167.1"/>
    <property type="molecule type" value="Genomic_DNA"/>
</dbReference>
<evidence type="ECO:0000256" key="2">
    <source>
        <dbReference type="ARBA" id="ARBA00004370"/>
    </source>
</evidence>
<evidence type="ECO:0000256" key="3">
    <source>
        <dbReference type="ARBA" id="ARBA00022512"/>
    </source>
</evidence>
<keyword evidence="6" id="KW-0677">Repeat</keyword>
<dbReference type="InterPro" id="IPR032675">
    <property type="entry name" value="LRR_dom_sf"/>
</dbReference>
<evidence type="ECO:0000256" key="1">
    <source>
        <dbReference type="ARBA" id="ARBA00004191"/>
    </source>
</evidence>
<evidence type="ECO:0000256" key="4">
    <source>
        <dbReference type="ARBA" id="ARBA00022614"/>
    </source>
</evidence>
<dbReference type="PROSITE" id="PS51257">
    <property type="entry name" value="PROKAR_LIPOPROTEIN"/>
    <property type="match status" value="1"/>
</dbReference>
<dbReference type="GO" id="GO:0016020">
    <property type="term" value="C:membrane"/>
    <property type="evidence" value="ECO:0007669"/>
    <property type="project" value="UniProtKB-SubCell"/>
</dbReference>
<dbReference type="AlphaFoldDB" id="A0AAW2C707"/>